<accession>A0A249W2K0</accession>
<dbReference type="InterPro" id="IPR018831">
    <property type="entry name" value="Uncharacterised_NKWYS"/>
</dbReference>
<dbReference type="Gene3D" id="3.40.50.300">
    <property type="entry name" value="P-loop containing nucleotide triphosphate hydrolases"/>
    <property type="match status" value="1"/>
</dbReference>
<reference evidence="1" key="1">
    <citation type="submission" date="2017-09" db="EMBL/GenBank/DDBJ databases">
        <authorList>
            <person name="Ehlers B."/>
            <person name="Leendertz F.H."/>
        </authorList>
    </citation>
    <scope>NUCLEOTIDE SEQUENCE</scope>
    <source>
        <strain evidence="1">MAVP-26</strain>
    </source>
</reference>
<dbReference type="SUPFAM" id="SSF52540">
    <property type="entry name" value="P-loop containing nucleoside triphosphate hydrolases"/>
    <property type="match status" value="1"/>
</dbReference>
<name>A0A249W2K0_VIBPH</name>
<dbReference type="EMBL" id="CP023247">
    <property type="protein sequence ID" value="ASZ50291.1"/>
    <property type="molecule type" value="Genomic_DNA"/>
</dbReference>
<organism evidence="1">
    <name type="scientific">Vibrio parahaemolyticus</name>
    <dbReference type="NCBI Taxonomy" id="670"/>
    <lineage>
        <taxon>Bacteria</taxon>
        <taxon>Pseudomonadati</taxon>
        <taxon>Pseudomonadota</taxon>
        <taxon>Gammaproteobacteria</taxon>
        <taxon>Vibrionales</taxon>
        <taxon>Vibrionaceae</taxon>
        <taxon>Vibrio</taxon>
    </lineage>
</organism>
<evidence type="ECO:0000313" key="1">
    <source>
        <dbReference type="EMBL" id="ASZ50291.1"/>
    </source>
</evidence>
<dbReference type="Pfam" id="PF10364">
    <property type="entry name" value="NKWYS"/>
    <property type="match status" value="1"/>
</dbReference>
<dbReference type="AlphaFoldDB" id="A0A249W2K0"/>
<sequence length="300" mass="35324">MSRYLNKYNTQYRLLACLSLKQKLRKERLYMSRNTPTNPHASWYQILKSQERPVLIYQMGKVGSSALEKSIPNSIHLHDLMAIDANKQISPVRAKLHQPNKHYVKRLLKRSVMSHMLKRKQDVRIISLVREPIGRNISMFFQSLPFWMAEKYLNDDSAIRSERPQLLQEAFEEHMNHHYPLEWFDNEIKMLTGIDVFNKPFDHEAGCQTYQQGNFSLLVIRSDKLKQSPATVGDFLGYPVDVVHDNQSNNKWYSSLLNEFKNSYQPKSEFIEEMLSSKLTTHFFTSSEISELKQKYQMAQ</sequence>
<proteinExistence type="predicted"/>
<dbReference type="InterPro" id="IPR027417">
    <property type="entry name" value="P-loop_NTPase"/>
</dbReference>
<protein>
    <submittedName>
        <fullName evidence="1">Capsular biosynthesis protein</fullName>
    </submittedName>
</protein>
<gene>
    <name evidence="1" type="ORF">YA91_06845</name>
</gene>